<evidence type="ECO:0000313" key="1">
    <source>
        <dbReference type="EMBL" id="GIY73637.1"/>
    </source>
</evidence>
<sequence length="123" mass="14168">MVKESQAIINKTHVKFLGRSRIFQKELEVAHKLVQSPQNTARRWSTGHMHHRTLEIASEDTMECPIAIGDLNLEKNKPFDLRCELGPSIDIGMPNCHWGSESRKFSLWAVKLDRKTIDSKIYP</sequence>
<reference evidence="1 2" key="1">
    <citation type="submission" date="2021-06" db="EMBL/GenBank/DDBJ databases">
        <title>Caerostris extrusa draft genome.</title>
        <authorList>
            <person name="Kono N."/>
            <person name="Arakawa K."/>
        </authorList>
    </citation>
    <scope>NUCLEOTIDE SEQUENCE [LARGE SCALE GENOMIC DNA]</scope>
</reference>
<gene>
    <name evidence="1" type="ORF">CEXT_743231</name>
</gene>
<dbReference type="Proteomes" id="UP001054945">
    <property type="component" value="Unassembled WGS sequence"/>
</dbReference>
<protein>
    <submittedName>
        <fullName evidence="1">Uncharacterized protein</fullName>
    </submittedName>
</protein>
<dbReference type="AlphaFoldDB" id="A0AAV4VTJ8"/>
<accession>A0AAV4VTJ8</accession>
<evidence type="ECO:0000313" key="2">
    <source>
        <dbReference type="Proteomes" id="UP001054945"/>
    </source>
</evidence>
<dbReference type="EMBL" id="BPLR01015112">
    <property type="protein sequence ID" value="GIY73637.1"/>
    <property type="molecule type" value="Genomic_DNA"/>
</dbReference>
<name>A0AAV4VTJ8_CAEEX</name>
<proteinExistence type="predicted"/>
<organism evidence="1 2">
    <name type="scientific">Caerostris extrusa</name>
    <name type="common">Bark spider</name>
    <name type="synonym">Caerostris bankana</name>
    <dbReference type="NCBI Taxonomy" id="172846"/>
    <lineage>
        <taxon>Eukaryota</taxon>
        <taxon>Metazoa</taxon>
        <taxon>Ecdysozoa</taxon>
        <taxon>Arthropoda</taxon>
        <taxon>Chelicerata</taxon>
        <taxon>Arachnida</taxon>
        <taxon>Araneae</taxon>
        <taxon>Araneomorphae</taxon>
        <taxon>Entelegynae</taxon>
        <taxon>Araneoidea</taxon>
        <taxon>Araneidae</taxon>
        <taxon>Caerostris</taxon>
    </lineage>
</organism>
<keyword evidence="2" id="KW-1185">Reference proteome</keyword>
<comment type="caution">
    <text evidence="1">The sequence shown here is derived from an EMBL/GenBank/DDBJ whole genome shotgun (WGS) entry which is preliminary data.</text>
</comment>